<evidence type="ECO:0000256" key="1">
    <source>
        <dbReference type="SAM" id="Phobius"/>
    </source>
</evidence>
<comment type="caution">
    <text evidence="2">The sequence shown here is derived from an EMBL/GenBank/DDBJ whole genome shotgun (WGS) entry which is preliminary data.</text>
</comment>
<gene>
    <name evidence="2" type="ORF">PMAYCL1PPCAC_11026</name>
</gene>
<evidence type="ECO:0000313" key="3">
    <source>
        <dbReference type="Proteomes" id="UP001328107"/>
    </source>
</evidence>
<sequence>MHLLLYLKHETMTGIYRKLLGMSRLEAILGRAASGFAASSFLVLSHLLLAILLLMVHLIERELRLRVLKTIAGRPLLQHHLRLEAWLQLDYGLVRLSLQHLVRLVSLARIARVPAVLVENLKVADAGLAHAHARIPRAALDDQPFKLDVYYVELRLLSGRLHASSLAFRVLAYFRSIRQRVSHFCFHEDADLRGATNLVHRKNVRLVVHDAYEFGGRRLDCIPSREELGDDRLD</sequence>
<keyword evidence="1" id="KW-0472">Membrane</keyword>
<feature type="transmembrane region" description="Helical" evidence="1">
    <location>
        <begin position="36"/>
        <end position="59"/>
    </location>
</feature>
<keyword evidence="3" id="KW-1185">Reference proteome</keyword>
<protein>
    <submittedName>
        <fullName evidence="2">Uncharacterized protein</fullName>
    </submittedName>
</protein>
<keyword evidence="1" id="KW-0812">Transmembrane</keyword>
<dbReference type="Proteomes" id="UP001328107">
    <property type="component" value="Unassembled WGS sequence"/>
</dbReference>
<keyword evidence="1" id="KW-1133">Transmembrane helix</keyword>
<accession>A0AAN4ZHD2</accession>
<dbReference type="EMBL" id="BTRK01000003">
    <property type="protein sequence ID" value="GMR40831.1"/>
    <property type="molecule type" value="Genomic_DNA"/>
</dbReference>
<organism evidence="2 3">
    <name type="scientific">Pristionchus mayeri</name>
    <dbReference type="NCBI Taxonomy" id="1317129"/>
    <lineage>
        <taxon>Eukaryota</taxon>
        <taxon>Metazoa</taxon>
        <taxon>Ecdysozoa</taxon>
        <taxon>Nematoda</taxon>
        <taxon>Chromadorea</taxon>
        <taxon>Rhabditida</taxon>
        <taxon>Rhabditina</taxon>
        <taxon>Diplogasteromorpha</taxon>
        <taxon>Diplogasteroidea</taxon>
        <taxon>Neodiplogasteridae</taxon>
        <taxon>Pristionchus</taxon>
    </lineage>
</organism>
<proteinExistence type="predicted"/>
<evidence type="ECO:0000313" key="2">
    <source>
        <dbReference type="EMBL" id="GMR40831.1"/>
    </source>
</evidence>
<name>A0AAN4ZHD2_9BILA</name>
<dbReference type="AlphaFoldDB" id="A0AAN4ZHD2"/>
<reference evidence="3" key="1">
    <citation type="submission" date="2022-10" db="EMBL/GenBank/DDBJ databases">
        <title>Genome assembly of Pristionchus species.</title>
        <authorList>
            <person name="Yoshida K."/>
            <person name="Sommer R.J."/>
        </authorList>
    </citation>
    <scope>NUCLEOTIDE SEQUENCE [LARGE SCALE GENOMIC DNA]</scope>
    <source>
        <strain evidence="3">RS5460</strain>
    </source>
</reference>